<evidence type="ECO:0000313" key="2">
    <source>
        <dbReference type="EMBL" id="GEO19604.1"/>
    </source>
</evidence>
<keyword evidence="3" id="KW-1185">Reference proteome</keyword>
<organism evidence="2 3">
    <name type="scientific">Cyclobacterium qasimii</name>
    <dbReference type="NCBI Taxonomy" id="1350429"/>
    <lineage>
        <taxon>Bacteria</taxon>
        <taxon>Pseudomonadati</taxon>
        <taxon>Bacteroidota</taxon>
        <taxon>Cytophagia</taxon>
        <taxon>Cytophagales</taxon>
        <taxon>Cyclobacteriaceae</taxon>
        <taxon>Cyclobacterium</taxon>
    </lineage>
</organism>
<dbReference type="RefSeq" id="WP_146946871.1">
    <property type="nucleotide sequence ID" value="NZ_BJYV01000001.1"/>
</dbReference>
<comment type="caution">
    <text evidence="2">The sequence shown here is derived from an EMBL/GenBank/DDBJ whole genome shotgun (WGS) entry which is preliminary data.</text>
</comment>
<accession>A0A512C5W6</accession>
<dbReference type="EMBL" id="BJYV01000001">
    <property type="protein sequence ID" value="GEO19604.1"/>
    <property type="molecule type" value="Genomic_DNA"/>
</dbReference>
<evidence type="ECO:0000256" key="1">
    <source>
        <dbReference type="SAM" id="SignalP"/>
    </source>
</evidence>
<gene>
    <name evidence="2" type="ORF">CQA01_01380</name>
</gene>
<dbReference type="AlphaFoldDB" id="A0A512C5W6"/>
<feature type="chain" id="PRO_5022057360" description="Neutral/alkaline non-lysosomal ceramidase N-terminal domain-containing protein" evidence="1">
    <location>
        <begin position="26"/>
        <end position="493"/>
    </location>
</feature>
<keyword evidence="1" id="KW-0732">Signal</keyword>
<evidence type="ECO:0008006" key="4">
    <source>
        <dbReference type="Google" id="ProtNLM"/>
    </source>
</evidence>
<feature type="signal peptide" evidence="1">
    <location>
        <begin position="1"/>
        <end position="25"/>
    </location>
</feature>
<proteinExistence type="predicted"/>
<protein>
    <recommendedName>
        <fullName evidence="4">Neutral/alkaline non-lysosomal ceramidase N-terminal domain-containing protein</fullName>
    </recommendedName>
</protein>
<sequence length="493" mass="55234">MVKKILKKIATVTCITLFLAAPVMASQLYIGSRTVDITPQLPVAVTGQFHLRIAEIAETPLIATVMVLETRGAEGDLAIMVSCDALYIPTDLVALVRQAVKKQLPDIDENKIFLNATHTHTAPVLALDGEYLIPKTGVTQVKDYRKFFVEKISAAIVGAYHDRSPGSVAWGMSYAVAGYNRRIVYADGTSGMSSKTNLPEFRSLEGSEDHDVNTLFFWNDQNKLISIVVGVASPSQEVEGRYAVNADYWHPVREGIKEKYGKDVNVLGWAAAAGDITPHIRYRKEADDRMRNLRNLSRTEELARRIILAVDESYDAVATERHSELVFKHQVEELPLPERWVTEKNYLEAKAFVTNAKEQIAEDPKAADALYRMMNWQERTVKRYEKQLDNPKPMYPMDLHVIRLGDIAICTNEFELFSDFGIRMMARSKALQTFVIQLTGSSDWGSYLPTQRAVNGGAYSAIIHSNIVGPVGGQVLVDRTVEVIDQLWDKEVK</sequence>
<reference evidence="2 3" key="1">
    <citation type="submission" date="2019-07" db="EMBL/GenBank/DDBJ databases">
        <title>Whole genome shotgun sequence of Cyclobacterium qasimii NBRC 106168.</title>
        <authorList>
            <person name="Hosoyama A."/>
            <person name="Uohara A."/>
            <person name="Ohji S."/>
            <person name="Ichikawa N."/>
        </authorList>
    </citation>
    <scope>NUCLEOTIDE SEQUENCE [LARGE SCALE GENOMIC DNA]</scope>
    <source>
        <strain evidence="2 3">NBRC 106168</strain>
    </source>
</reference>
<dbReference type="Proteomes" id="UP000321301">
    <property type="component" value="Unassembled WGS sequence"/>
</dbReference>
<evidence type="ECO:0000313" key="3">
    <source>
        <dbReference type="Proteomes" id="UP000321301"/>
    </source>
</evidence>
<name>A0A512C5W6_9BACT</name>